<dbReference type="AlphaFoldDB" id="A0A0S4JTG0"/>
<keyword evidence="3" id="KW-1185">Reference proteome</keyword>
<reference evidence="3" key="1">
    <citation type="submission" date="2015-09" db="EMBL/GenBank/DDBJ databases">
        <authorList>
            <consortium name="Pathogen Informatics"/>
        </authorList>
    </citation>
    <scope>NUCLEOTIDE SEQUENCE [LARGE SCALE GENOMIC DNA]</scope>
    <source>
        <strain evidence="3">Lake Konstanz</strain>
    </source>
</reference>
<gene>
    <name evidence="2" type="ORF">BSAL_45425</name>
</gene>
<dbReference type="EMBL" id="CYKH01002204">
    <property type="protein sequence ID" value="CUG93886.1"/>
    <property type="molecule type" value="Genomic_DNA"/>
</dbReference>
<evidence type="ECO:0000313" key="3">
    <source>
        <dbReference type="Proteomes" id="UP000051952"/>
    </source>
</evidence>
<dbReference type="VEuPathDB" id="TriTrypDB:BSAL_45425"/>
<feature type="region of interest" description="Disordered" evidence="1">
    <location>
        <begin position="37"/>
        <end position="63"/>
    </location>
</feature>
<organism evidence="2 3">
    <name type="scientific">Bodo saltans</name>
    <name type="common">Flagellated protozoan</name>
    <dbReference type="NCBI Taxonomy" id="75058"/>
    <lineage>
        <taxon>Eukaryota</taxon>
        <taxon>Discoba</taxon>
        <taxon>Euglenozoa</taxon>
        <taxon>Kinetoplastea</taxon>
        <taxon>Metakinetoplastina</taxon>
        <taxon>Eubodonida</taxon>
        <taxon>Bodonidae</taxon>
        <taxon>Bodo</taxon>
    </lineage>
</organism>
<accession>A0A0S4JTG0</accession>
<name>A0A0S4JTG0_BODSA</name>
<dbReference type="Proteomes" id="UP000051952">
    <property type="component" value="Unassembled WGS sequence"/>
</dbReference>
<sequence length="449" mass="50468">MMRRKQCCGMQRLILLLVVATWLAWFAVLSSTDQRRNRTPAPVRRTEQPLRVASDTNSSRGTPKFLRFSPPNTVVDWSTFEPDSPWASWRLWSSTNPFELRRNVRLNVQAKAIVLQFPNRSVFTSIVEDGLLVPSQRFGFDGKLFIGYRHWVHSNGDSHSTEEECAHIALTTACAVGFRVLTFEEHNPHSSLCEILFPVVNKDMPGDYNDSKSTSGVLSGFDQVYAPSAAEAELFLFLYGAALAEEENYMVVPRLDVLVAPAQQHVYLPVPSHQRVIEVAIDFVVSVGEARFTLSEKDAGPTAVAVDMINEDHRDTANVSSCRHRNSTAILDVMFKSESGQRVVRASINHRCRITLQFPTPHLHIVGLVQWKVSAAALVVTVTPRIVPFSLTLELDPPATPVVDVICAALIDPRTERCIRNLHVAFRRTEEEEEHSQQLPSFFHNQMVS</sequence>
<feature type="non-terminal residue" evidence="2">
    <location>
        <position position="449"/>
    </location>
</feature>
<protein>
    <submittedName>
        <fullName evidence="2">Membrane-associated protein, putative</fullName>
    </submittedName>
</protein>
<evidence type="ECO:0000313" key="2">
    <source>
        <dbReference type="EMBL" id="CUG93886.1"/>
    </source>
</evidence>
<proteinExistence type="predicted"/>
<evidence type="ECO:0000256" key="1">
    <source>
        <dbReference type="SAM" id="MobiDB-lite"/>
    </source>
</evidence>